<dbReference type="AlphaFoldDB" id="A0A6J5ZYB9"/>
<organism evidence="1">
    <name type="scientific">freshwater metagenome</name>
    <dbReference type="NCBI Taxonomy" id="449393"/>
    <lineage>
        <taxon>unclassified sequences</taxon>
        <taxon>metagenomes</taxon>
        <taxon>ecological metagenomes</taxon>
    </lineage>
</organism>
<gene>
    <name evidence="1" type="ORF">UFOPK3547_01339</name>
</gene>
<protein>
    <submittedName>
        <fullName evidence="1">Unannotated protein</fullName>
    </submittedName>
</protein>
<proteinExistence type="predicted"/>
<dbReference type="EMBL" id="CAESAN010000126">
    <property type="protein sequence ID" value="CAB4346382.1"/>
    <property type="molecule type" value="Genomic_DNA"/>
</dbReference>
<reference evidence="1" key="1">
    <citation type="submission" date="2020-05" db="EMBL/GenBank/DDBJ databases">
        <authorList>
            <person name="Chiriac C."/>
            <person name="Salcher M."/>
            <person name="Ghai R."/>
            <person name="Kavagutti S V."/>
        </authorList>
    </citation>
    <scope>NUCLEOTIDE SEQUENCE</scope>
</reference>
<accession>A0A6J5ZYB9</accession>
<sequence length="205" mass="22275">MILPALAGAKTIEMGDIPSTVKPTCPRVKKKCNAVTRTTVYPSSVGTNHSPMVVPRNGRLVAWTVKLGTPISTDRKWFDKNAGGVSQAKITILQRVKGGGARVVKQGESAKLQAYFGKTAQFALLKSIYVKKGQIIALTVPTWAPVLAYGFDNTMAWRASRAKGQCGVSDYLTPHEQLAVKSFSTYYCSYKTSRLTYSVTLIPAL</sequence>
<evidence type="ECO:0000313" key="1">
    <source>
        <dbReference type="EMBL" id="CAB4346382.1"/>
    </source>
</evidence>
<name>A0A6J5ZYB9_9ZZZZ</name>